<feature type="domain" description="VOC" evidence="1">
    <location>
        <begin position="1"/>
        <end position="110"/>
    </location>
</feature>
<reference evidence="2" key="1">
    <citation type="submission" date="2021-02" db="EMBL/GenBank/DDBJ databases">
        <title>Phycicoccus sp. MQZ13P-5T, whole genome shotgun sequence.</title>
        <authorList>
            <person name="Tuo L."/>
        </authorList>
    </citation>
    <scope>NUCLEOTIDE SEQUENCE</scope>
    <source>
        <strain evidence="2">MQZ13P-5</strain>
    </source>
</reference>
<dbReference type="EMBL" id="JAFDVD010000001">
    <property type="protein sequence ID" value="MBM6398885.1"/>
    <property type="molecule type" value="Genomic_DNA"/>
</dbReference>
<keyword evidence="3" id="KW-1185">Reference proteome</keyword>
<dbReference type="CDD" id="cd06587">
    <property type="entry name" value="VOC"/>
    <property type="match status" value="1"/>
</dbReference>
<dbReference type="PROSITE" id="PS51819">
    <property type="entry name" value="VOC"/>
    <property type="match status" value="1"/>
</dbReference>
<organism evidence="2 3">
    <name type="scientific">Phycicoccus sonneratiae</name>
    <dbReference type="NCBI Taxonomy" id="2807628"/>
    <lineage>
        <taxon>Bacteria</taxon>
        <taxon>Bacillati</taxon>
        <taxon>Actinomycetota</taxon>
        <taxon>Actinomycetes</taxon>
        <taxon>Micrococcales</taxon>
        <taxon>Intrasporangiaceae</taxon>
        <taxon>Phycicoccus</taxon>
    </lineage>
</organism>
<name>A0ABS2CG86_9MICO</name>
<dbReference type="InterPro" id="IPR037523">
    <property type="entry name" value="VOC_core"/>
</dbReference>
<accession>A0ABS2CG86</accession>
<evidence type="ECO:0000313" key="3">
    <source>
        <dbReference type="Proteomes" id="UP001430172"/>
    </source>
</evidence>
<dbReference type="RefSeq" id="WP_204129375.1">
    <property type="nucleotide sequence ID" value="NZ_JAFDVD010000001.1"/>
</dbReference>
<dbReference type="InterPro" id="IPR041581">
    <property type="entry name" value="Glyoxalase_6"/>
</dbReference>
<sequence length="110" mass="11789">MDTIRLLSNHRVADLERAERWYTALVGRGPDARPMEGLLEWHLGDASGIQVWLEPDAAGSSGCTVGVADLDAVADALTAAGIEHEGVEQATSLRILRLTDPDGNRVVLTD</sequence>
<dbReference type="InterPro" id="IPR029068">
    <property type="entry name" value="Glyas_Bleomycin-R_OHBP_Dase"/>
</dbReference>
<dbReference type="Gene3D" id="3.10.180.10">
    <property type="entry name" value="2,3-Dihydroxybiphenyl 1,2-Dioxygenase, domain 1"/>
    <property type="match status" value="1"/>
</dbReference>
<dbReference type="Proteomes" id="UP001430172">
    <property type="component" value="Unassembled WGS sequence"/>
</dbReference>
<evidence type="ECO:0000313" key="2">
    <source>
        <dbReference type="EMBL" id="MBM6398885.1"/>
    </source>
</evidence>
<dbReference type="SUPFAM" id="SSF54593">
    <property type="entry name" value="Glyoxalase/Bleomycin resistance protein/Dihydroxybiphenyl dioxygenase"/>
    <property type="match status" value="1"/>
</dbReference>
<gene>
    <name evidence="2" type="ORF">JQN70_00630</name>
</gene>
<proteinExistence type="predicted"/>
<evidence type="ECO:0000259" key="1">
    <source>
        <dbReference type="PROSITE" id="PS51819"/>
    </source>
</evidence>
<dbReference type="Pfam" id="PF18029">
    <property type="entry name" value="Glyoxalase_6"/>
    <property type="match status" value="1"/>
</dbReference>
<comment type="caution">
    <text evidence="2">The sequence shown here is derived from an EMBL/GenBank/DDBJ whole genome shotgun (WGS) entry which is preliminary data.</text>
</comment>
<protein>
    <submittedName>
        <fullName evidence="2">VOC family protein</fullName>
    </submittedName>
</protein>